<evidence type="ECO:0000256" key="5">
    <source>
        <dbReference type="ARBA" id="ARBA00022840"/>
    </source>
</evidence>
<comment type="subcellular location">
    <subcellularLocation>
        <location evidence="1">Nucleus</location>
    </subcellularLocation>
</comment>
<dbReference type="SMART" id="SM00487">
    <property type="entry name" value="DEXDc"/>
    <property type="match status" value="1"/>
</dbReference>
<organism evidence="10 11">
    <name type="scientific">Conidiobolus coronatus (strain ATCC 28846 / CBS 209.66 / NRRL 28638)</name>
    <name type="common">Delacroixia coronata</name>
    <dbReference type="NCBI Taxonomy" id="796925"/>
    <lineage>
        <taxon>Eukaryota</taxon>
        <taxon>Fungi</taxon>
        <taxon>Fungi incertae sedis</taxon>
        <taxon>Zoopagomycota</taxon>
        <taxon>Entomophthoromycotina</taxon>
        <taxon>Entomophthoromycetes</taxon>
        <taxon>Entomophthorales</taxon>
        <taxon>Ancylistaceae</taxon>
        <taxon>Conidiobolus</taxon>
    </lineage>
</organism>
<proteinExistence type="inferred from homology"/>
<dbReference type="SUPFAM" id="SSF47769">
    <property type="entry name" value="SAM/Pointed domain"/>
    <property type="match status" value="1"/>
</dbReference>
<keyword evidence="7" id="KW-0539">Nucleus</keyword>
<dbReference type="InterPro" id="IPR038718">
    <property type="entry name" value="SNF2-like_sf"/>
</dbReference>
<dbReference type="InterPro" id="IPR044574">
    <property type="entry name" value="ARIP4-like"/>
</dbReference>
<dbReference type="InterPro" id="IPR000330">
    <property type="entry name" value="SNF2_N"/>
</dbReference>
<dbReference type="InterPro" id="IPR013761">
    <property type="entry name" value="SAM/pointed_sf"/>
</dbReference>
<evidence type="ECO:0000259" key="9">
    <source>
        <dbReference type="PROSITE" id="PS51192"/>
    </source>
</evidence>
<dbReference type="PROSITE" id="PS51192">
    <property type="entry name" value="HELICASE_ATP_BIND_1"/>
    <property type="match status" value="1"/>
</dbReference>
<sequence>MQIQNHLQNINLNEWSVYDVASWLSFNNISKDIINYFIEAEIDGSVLKELGRFVIEETEILIPNTLIKLHTLISSLVQYSRSKPSFIENSSPTDVSSIPDVQKNSLLFEPAQINQILPMEFLEIKLSNHIQADKSFYNQYAQYLKNKAALHESITSKRLISSFSTNKNDEEPHQILNCAQLTSLSDSSDFLQTFQHHEEIIPTNYIANIYPVYYNQVFYAISQHIKDQSILAAYLSIENNQKQHIQGNKPLDLLSCNLRNNKSQHMNQAINEFQVSEINNLLENFHETWKHFLCPSLKKKAYDIYKYCKGKEIKVNNSIKHLSSNMIIPIISLLSQFSLEDEDFDLMAKKLDQSICRYRILIWINDLITTSEYDLSESLSYTNQSLSSMNEDNSGSDCIWSQSNIEELLNIPPVHISQRGCFKNILEKCKTKTPDIKLDSPDIVASIVDYLKNNDIFFQIKESSLPSKHHQNDENRLEIYTSRKDKEYFNSNNPNILLNNQLNQESISRAEFSSEDLIKKDKLKDKELAECSSQYSSELSKNTDIKTLQNPYQDSDFSSTPKQLSSTIYSSEASSNSTQSSTSESNTMIKLTSESSPEYYRNDYFSTGLKRTPSEISESSSASSLSNNLISKRRRKPAGTYGYPMIGNIDYSYESQAMQNFNNISKAYQDSRSSYCSTSSIKNRKNRRDVYYWNESRRVSNQVYIPKVQSNESVKNNLNRTDLNSKSNCERSFLPSFSFKKISKIQKSNLPEQHIADNRYKSTEEFARELIKVENQLLPPFTNYLNTPISIKGLALNLKPHQVSGVEFLWKTIVEKGHGAILAHAMGLGKTGQVFTFLNTLSYYIRYNHNIISKNLQQFNILILAPASLQENWINEFQKWTNFEDSSTSSSIYLPMPICLGETPTRQRIRKVKYWAKNGGILILSHTLFKNCVQNKYSHNKQFQNILVDQPGPSLVVIDEAHVLKKEDTLIRKISKEFKTPARIMLTGYPMQNNLTEYWCMSKFANDSIFGSLQNFKIEFKYPIDKGFYEPLGSRLRKESDKVLYKLSKLLQPIVHRVNSDVIKDQIPKKVEYAVCCYLSPIQYTLYTFYMDLFNDELKKA</sequence>
<dbReference type="OrthoDB" id="2020972at2759"/>
<dbReference type="STRING" id="796925.A0A137PB29"/>
<dbReference type="AlphaFoldDB" id="A0A137PB29"/>
<dbReference type="GO" id="GO:0005524">
    <property type="term" value="F:ATP binding"/>
    <property type="evidence" value="ECO:0007669"/>
    <property type="project" value="UniProtKB-KW"/>
</dbReference>
<comment type="similarity">
    <text evidence="2">Belongs to the SNF2/RAD54 helicase family.</text>
</comment>
<gene>
    <name evidence="10" type="ORF">CONCODRAFT_5021</name>
</gene>
<keyword evidence="6" id="KW-0238">DNA-binding</keyword>
<dbReference type="Proteomes" id="UP000070444">
    <property type="component" value="Unassembled WGS sequence"/>
</dbReference>
<dbReference type="GO" id="GO:0016887">
    <property type="term" value="F:ATP hydrolysis activity"/>
    <property type="evidence" value="ECO:0007669"/>
    <property type="project" value="InterPro"/>
</dbReference>
<evidence type="ECO:0000256" key="8">
    <source>
        <dbReference type="SAM" id="MobiDB-lite"/>
    </source>
</evidence>
<dbReference type="GO" id="GO:0003677">
    <property type="term" value="F:DNA binding"/>
    <property type="evidence" value="ECO:0007669"/>
    <property type="project" value="UniProtKB-KW"/>
</dbReference>
<keyword evidence="4" id="KW-0347">Helicase</keyword>
<evidence type="ECO:0000256" key="1">
    <source>
        <dbReference type="ARBA" id="ARBA00004123"/>
    </source>
</evidence>
<evidence type="ECO:0000256" key="3">
    <source>
        <dbReference type="ARBA" id="ARBA00022741"/>
    </source>
</evidence>
<dbReference type="GO" id="GO:0005634">
    <property type="term" value="C:nucleus"/>
    <property type="evidence" value="ECO:0007669"/>
    <property type="project" value="UniProtKB-SubCell"/>
</dbReference>
<evidence type="ECO:0000256" key="6">
    <source>
        <dbReference type="ARBA" id="ARBA00023125"/>
    </source>
</evidence>
<dbReference type="InterPro" id="IPR014001">
    <property type="entry name" value="Helicase_ATP-bd"/>
</dbReference>
<feature type="compositionally biased region" description="Polar residues" evidence="8">
    <location>
        <begin position="550"/>
        <end position="569"/>
    </location>
</feature>
<keyword evidence="5" id="KW-0067">ATP-binding</keyword>
<dbReference type="SUPFAM" id="SSF52540">
    <property type="entry name" value="P-loop containing nucleoside triphosphate hydrolases"/>
    <property type="match status" value="1"/>
</dbReference>
<feature type="compositionally biased region" description="Low complexity" evidence="8">
    <location>
        <begin position="570"/>
        <end position="587"/>
    </location>
</feature>
<dbReference type="PANTHER" id="PTHR45797">
    <property type="entry name" value="RAD54-LIKE"/>
    <property type="match status" value="1"/>
</dbReference>
<keyword evidence="3" id="KW-0547">Nucleotide-binding</keyword>
<dbReference type="InterPro" id="IPR027417">
    <property type="entry name" value="P-loop_NTPase"/>
</dbReference>
<feature type="region of interest" description="Disordered" evidence="8">
    <location>
        <begin position="550"/>
        <end position="593"/>
    </location>
</feature>
<accession>A0A137PB29</accession>
<evidence type="ECO:0000256" key="2">
    <source>
        <dbReference type="ARBA" id="ARBA00007025"/>
    </source>
</evidence>
<protein>
    <recommendedName>
        <fullName evidence="9">Helicase ATP-binding domain-containing protein</fullName>
    </recommendedName>
</protein>
<feature type="non-terminal residue" evidence="10">
    <location>
        <position position="1101"/>
    </location>
</feature>
<evidence type="ECO:0000313" key="11">
    <source>
        <dbReference type="Proteomes" id="UP000070444"/>
    </source>
</evidence>
<dbReference type="GO" id="GO:0004386">
    <property type="term" value="F:helicase activity"/>
    <property type="evidence" value="ECO:0007669"/>
    <property type="project" value="UniProtKB-KW"/>
</dbReference>
<dbReference type="Gene3D" id="3.40.50.10810">
    <property type="entry name" value="Tandem AAA-ATPase domain"/>
    <property type="match status" value="1"/>
</dbReference>
<dbReference type="Pfam" id="PF00176">
    <property type="entry name" value="SNF2-rel_dom"/>
    <property type="match status" value="1"/>
</dbReference>
<evidence type="ECO:0000313" key="10">
    <source>
        <dbReference type="EMBL" id="KXN72184.1"/>
    </source>
</evidence>
<dbReference type="PANTHER" id="PTHR45797:SF1">
    <property type="entry name" value="HELICASE ARIP4"/>
    <property type="match status" value="1"/>
</dbReference>
<keyword evidence="4" id="KW-0378">Hydrolase</keyword>
<feature type="domain" description="Helicase ATP-binding" evidence="9">
    <location>
        <begin position="811"/>
        <end position="1008"/>
    </location>
</feature>
<dbReference type="Gene3D" id="1.10.150.50">
    <property type="entry name" value="Transcription Factor, Ets-1"/>
    <property type="match status" value="1"/>
</dbReference>
<evidence type="ECO:0000256" key="4">
    <source>
        <dbReference type="ARBA" id="ARBA00022806"/>
    </source>
</evidence>
<reference evidence="10 11" key="1">
    <citation type="journal article" date="2015" name="Genome Biol. Evol.">
        <title>Phylogenomic analyses indicate that early fungi evolved digesting cell walls of algal ancestors of land plants.</title>
        <authorList>
            <person name="Chang Y."/>
            <person name="Wang S."/>
            <person name="Sekimoto S."/>
            <person name="Aerts A.L."/>
            <person name="Choi C."/>
            <person name="Clum A."/>
            <person name="LaButti K.M."/>
            <person name="Lindquist E.A."/>
            <person name="Yee Ngan C."/>
            <person name="Ohm R.A."/>
            <person name="Salamov A.A."/>
            <person name="Grigoriev I.V."/>
            <person name="Spatafora J.W."/>
            <person name="Berbee M.L."/>
        </authorList>
    </citation>
    <scope>NUCLEOTIDE SEQUENCE [LARGE SCALE GENOMIC DNA]</scope>
    <source>
        <strain evidence="10 11">NRRL 28638</strain>
    </source>
</reference>
<dbReference type="EMBL" id="KQ964458">
    <property type="protein sequence ID" value="KXN72184.1"/>
    <property type="molecule type" value="Genomic_DNA"/>
</dbReference>
<keyword evidence="11" id="KW-1185">Reference proteome</keyword>
<evidence type="ECO:0000256" key="7">
    <source>
        <dbReference type="ARBA" id="ARBA00023242"/>
    </source>
</evidence>
<name>A0A137PB29_CONC2</name>